<dbReference type="AlphaFoldDB" id="A0A7J9JY28"/>
<keyword evidence="2" id="KW-1185">Reference proteome</keyword>
<proteinExistence type="predicted"/>
<protein>
    <recommendedName>
        <fullName evidence="3">Agamous-like MADS-box protein AGL80</fullName>
    </recommendedName>
</protein>
<evidence type="ECO:0000313" key="2">
    <source>
        <dbReference type="Proteomes" id="UP000593575"/>
    </source>
</evidence>
<accession>A0A7J9JY28</accession>
<comment type="caution">
    <text evidence="1">The sequence shown here is derived from an EMBL/GenBank/DDBJ whole genome shotgun (WGS) entry which is preliminary data.</text>
</comment>
<sequence>MKKVTELPTMCGVEGDLKVYCLDEPEPMVWPSYEEVQSLLKKFYQVPEMERNKKSMKLETYYKEKASKSRDQLKKQTRKTKEVKVGQFMLQIGQAKMIDDFNIIELDSLIWFGKTNITNIMTCPTPAISQSISIGNAGIGDKDTFQYFPWKDLLRDNINANDIRGKARSKIRSEIGLTYHNPLIATIGDELR</sequence>
<dbReference type="EMBL" id="JABFAE010000010">
    <property type="protein sequence ID" value="MBA0839068.1"/>
    <property type="molecule type" value="Genomic_DNA"/>
</dbReference>
<dbReference type="Proteomes" id="UP000593575">
    <property type="component" value="Unassembled WGS sequence"/>
</dbReference>
<dbReference type="GO" id="GO:0046983">
    <property type="term" value="F:protein dimerization activity"/>
    <property type="evidence" value="ECO:0007669"/>
    <property type="project" value="InterPro"/>
</dbReference>
<name>A0A7J9JY28_9ROSI</name>
<dbReference type="GO" id="GO:0003677">
    <property type="term" value="F:DNA binding"/>
    <property type="evidence" value="ECO:0007669"/>
    <property type="project" value="InterPro"/>
</dbReference>
<dbReference type="SUPFAM" id="SSF55455">
    <property type="entry name" value="SRF-like"/>
    <property type="match status" value="1"/>
</dbReference>
<dbReference type="InterPro" id="IPR036879">
    <property type="entry name" value="TF_MADSbox_sf"/>
</dbReference>
<evidence type="ECO:0000313" key="1">
    <source>
        <dbReference type="EMBL" id="MBA0839068.1"/>
    </source>
</evidence>
<gene>
    <name evidence="1" type="ORF">Goarm_004839</name>
</gene>
<organism evidence="1 2">
    <name type="scientific">Gossypium armourianum</name>
    <dbReference type="NCBI Taxonomy" id="34283"/>
    <lineage>
        <taxon>Eukaryota</taxon>
        <taxon>Viridiplantae</taxon>
        <taxon>Streptophyta</taxon>
        <taxon>Embryophyta</taxon>
        <taxon>Tracheophyta</taxon>
        <taxon>Spermatophyta</taxon>
        <taxon>Magnoliopsida</taxon>
        <taxon>eudicotyledons</taxon>
        <taxon>Gunneridae</taxon>
        <taxon>Pentapetalae</taxon>
        <taxon>rosids</taxon>
        <taxon>malvids</taxon>
        <taxon>Malvales</taxon>
        <taxon>Malvaceae</taxon>
        <taxon>Malvoideae</taxon>
        <taxon>Gossypium</taxon>
    </lineage>
</organism>
<reference evidence="1 2" key="1">
    <citation type="journal article" date="2019" name="Genome Biol. Evol.">
        <title>Insights into the evolution of the New World diploid cottons (Gossypium, subgenus Houzingenia) based on genome sequencing.</title>
        <authorList>
            <person name="Grover C.E."/>
            <person name="Arick M.A. 2nd"/>
            <person name="Thrash A."/>
            <person name="Conover J.L."/>
            <person name="Sanders W.S."/>
            <person name="Peterson D.G."/>
            <person name="Frelichowski J.E."/>
            <person name="Scheffler J.A."/>
            <person name="Scheffler B.E."/>
            <person name="Wendel J.F."/>
        </authorList>
    </citation>
    <scope>NUCLEOTIDE SEQUENCE [LARGE SCALE GENOMIC DNA]</scope>
    <source>
        <strain evidence="1">6</strain>
        <tissue evidence="1">Leaf</tissue>
    </source>
</reference>
<evidence type="ECO:0008006" key="3">
    <source>
        <dbReference type="Google" id="ProtNLM"/>
    </source>
</evidence>